<dbReference type="AlphaFoldDB" id="A0AA96LES3"/>
<evidence type="ECO:0000313" key="4">
    <source>
        <dbReference type="Proteomes" id="UP001305702"/>
    </source>
</evidence>
<evidence type="ECO:0000256" key="1">
    <source>
        <dbReference type="SAM" id="Phobius"/>
    </source>
</evidence>
<dbReference type="InterPro" id="IPR025403">
    <property type="entry name" value="TgpA-like_C"/>
</dbReference>
<evidence type="ECO:0000259" key="2">
    <source>
        <dbReference type="Pfam" id="PF13559"/>
    </source>
</evidence>
<keyword evidence="1" id="KW-1133">Transmembrane helix</keyword>
<dbReference type="Proteomes" id="UP001305702">
    <property type="component" value="Chromosome"/>
</dbReference>
<evidence type="ECO:0000313" key="3">
    <source>
        <dbReference type="EMBL" id="WNQ10307.1"/>
    </source>
</evidence>
<dbReference type="EMBL" id="CP130318">
    <property type="protein sequence ID" value="WNQ10307.1"/>
    <property type="molecule type" value="Genomic_DNA"/>
</dbReference>
<accession>A0AA96LES3</accession>
<feature type="domain" description="Protein-glutamine gamma-glutamyltransferase-like C-terminal" evidence="2">
    <location>
        <begin position="131"/>
        <end position="197"/>
    </location>
</feature>
<dbReference type="Pfam" id="PF13559">
    <property type="entry name" value="DUF4129"/>
    <property type="match status" value="1"/>
</dbReference>
<gene>
    <name evidence="3" type="ORF">MJA45_22205</name>
</gene>
<organism evidence="3 4">
    <name type="scientific">Paenibacillus aurantius</name>
    <dbReference type="NCBI Taxonomy" id="2918900"/>
    <lineage>
        <taxon>Bacteria</taxon>
        <taxon>Bacillati</taxon>
        <taxon>Bacillota</taxon>
        <taxon>Bacilli</taxon>
        <taxon>Bacillales</taxon>
        <taxon>Paenibacillaceae</taxon>
        <taxon>Paenibacillus</taxon>
    </lineage>
</organism>
<keyword evidence="4" id="KW-1185">Reference proteome</keyword>
<name>A0AA96LES3_9BACL</name>
<sequence>MIQPDSAARDRERLEEILAGKEYRAYEQGDGGSFLMDTLKPVVRWLRQHFPDVTLPRGTASFLNDILLVLLVALAGYAVYWFSRQLVRKGAWPGYSYYPADGEDRSYRHYWKLAEEKERAGEWREGVRAFYLALLFYLNEKELVRVEKWKTNWDYAGELEETAPSLSPLYRDCSRLFERVWYGREEAGPDSCAAIREWAEQAVSRKEDAYAKVP</sequence>
<feature type="transmembrane region" description="Helical" evidence="1">
    <location>
        <begin position="62"/>
        <end position="82"/>
    </location>
</feature>
<reference evidence="3 4" key="1">
    <citation type="submission" date="2022-02" db="EMBL/GenBank/DDBJ databases">
        <title>Paenibacillus sp. MBLB1776 Whole Genome Shotgun Sequencing.</title>
        <authorList>
            <person name="Hwang C.Y."/>
            <person name="Cho E.-S."/>
            <person name="Seo M.-J."/>
        </authorList>
    </citation>
    <scope>NUCLEOTIDE SEQUENCE [LARGE SCALE GENOMIC DNA]</scope>
    <source>
        <strain evidence="3 4">MBLB1776</strain>
    </source>
</reference>
<dbReference type="KEGG" id="paun:MJA45_22205"/>
<proteinExistence type="predicted"/>
<dbReference type="RefSeq" id="WP_315604081.1">
    <property type="nucleotide sequence ID" value="NZ_CP130318.1"/>
</dbReference>
<keyword evidence="1" id="KW-0812">Transmembrane</keyword>
<keyword evidence="1" id="KW-0472">Membrane</keyword>
<protein>
    <submittedName>
        <fullName evidence="3">DUF4129 domain-containing protein</fullName>
    </submittedName>
</protein>